<dbReference type="InterPro" id="IPR036937">
    <property type="entry name" value="Adhesion_dom_fimbrial_sf"/>
</dbReference>
<evidence type="ECO:0000256" key="1">
    <source>
        <dbReference type="SAM" id="SignalP"/>
    </source>
</evidence>
<name>A0A609NN97_SALET</name>
<organism evidence="3">
    <name type="scientific">Salmonella enterica subsp. enterica serovar Sandiego</name>
    <dbReference type="NCBI Taxonomy" id="1151002"/>
    <lineage>
        <taxon>Bacteria</taxon>
        <taxon>Pseudomonadati</taxon>
        <taxon>Pseudomonadota</taxon>
        <taxon>Gammaproteobacteria</taxon>
        <taxon>Enterobacterales</taxon>
        <taxon>Enterobacteriaceae</taxon>
        <taxon>Salmonella</taxon>
    </lineage>
</organism>
<evidence type="ECO:0000259" key="2">
    <source>
        <dbReference type="Pfam" id="PF24223"/>
    </source>
</evidence>
<dbReference type="EMBL" id="AAKRJY010000089">
    <property type="protein sequence ID" value="ECU8980843.1"/>
    <property type="molecule type" value="Genomic_DNA"/>
</dbReference>
<dbReference type="GO" id="GO:0009289">
    <property type="term" value="C:pilus"/>
    <property type="evidence" value="ECO:0007669"/>
    <property type="project" value="InterPro"/>
</dbReference>
<keyword evidence="1" id="KW-0732">Signal</keyword>
<dbReference type="Gene3D" id="2.60.40.1090">
    <property type="entry name" value="Fimbrial-type adhesion domain"/>
    <property type="match status" value="1"/>
</dbReference>
<reference evidence="3" key="1">
    <citation type="submission" date="2018-07" db="EMBL/GenBank/DDBJ databases">
        <authorList>
            <consortium name="PulseNet: The National Subtyping Network for Foodborne Disease Surveillance"/>
            <person name="Tarr C.L."/>
            <person name="Trees E."/>
            <person name="Katz L.S."/>
            <person name="Carleton-Romer H.A."/>
            <person name="Stroika S."/>
            <person name="Kucerova Z."/>
            <person name="Roache K.F."/>
            <person name="Sabol A.L."/>
            <person name="Besser J."/>
            <person name="Gerner-Smidt P."/>
        </authorList>
    </citation>
    <scope>NUCLEOTIDE SEQUENCE</scope>
    <source>
        <strain evidence="3">PNUSAS014556</strain>
    </source>
</reference>
<dbReference type="Pfam" id="PF24223">
    <property type="entry name" value="MrpH_C"/>
    <property type="match status" value="1"/>
</dbReference>
<feature type="chain" id="PRO_5030145609" description="Fimbrial adhesin MrpH C-terminal domain-containing protein" evidence="1">
    <location>
        <begin position="24"/>
        <end position="326"/>
    </location>
</feature>
<sequence>MRSSVFCILSPLLMIGSLHTASAADYPVLNISSEAVIDAYVTGKITHGAVYSYRVDNNITGTVQCPSPSLASENAWHAVTIQLPWSTELNRYVVNENVSAAIRLPSRFPQTETWINYASLTCNESQAGKQISASQLGNAFPMYIDFYLDKATVDGFVSIPPISLGSYSRIFSDSSSGPTYSVGSIKTIPIRINRLEIQLPASCTVSPQSITIDHGVISARKNSLASEKLNIQCDKNVNVEFRLSATDGTITPEKHLQLPLRSTIDNKIPSELYLSNVSGQDLGYQYKFAAQQDNVINFHINSFISAENNISSGQFSGSAWLVAYIQ</sequence>
<feature type="domain" description="Fimbrial adhesin MrpH C-terminal" evidence="2">
    <location>
        <begin position="203"/>
        <end position="322"/>
    </location>
</feature>
<accession>A0A609NN97</accession>
<dbReference type="GO" id="GO:0007155">
    <property type="term" value="P:cell adhesion"/>
    <property type="evidence" value="ECO:0007669"/>
    <property type="project" value="InterPro"/>
</dbReference>
<gene>
    <name evidence="3" type="ORF">CDA92_23805</name>
</gene>
<dbReference type="AlphaFoldDB" id="A0A609NN97"/>
<feature type="signal peptide" evidence="1">
    <location>
        <begin position="1"/>
        <end position="23"/>
    </location>
</feature>
<proteinExistence type="predicted"/>
<evidence type="ECO:0000313" key="3">
    <source>
        <dbReference type="EMBL" id="ECU8980843.1"/>
    </source>
</evidence>
<comment type="caution">
    <text evidence="3">The sequence shown here is derived from an EMBL/GenBank/DDBJ whole genome shotgun (WGS) entry which is preliminary data.</text>
</comment>
<protein>
    <recommendedName>
        <fullName evidence="2">Fimbrial adhesin MrpH C-terminal domain-containing protein</fullName>
    </recommendedName>
</protein>
<dbReference type="InterPro" id="IPR057010">
    <property type="entry name" value="MrpH_C"/>
</dbReference>